<evidence type="ECO:0000256" key="1">
    <source>
        <dbReference type="SAM" id="MobiDB-lite"/>
    </source>
</evidence>
<evidence type="ECO:0000259" key="2">
    <source>
        <dbReference type="PROSITE" id="PS50982"/>
    </source>
</evidence>
<feature type="region of interest" description="Disordered" evidence="1">
    <location>
        <begin position="98"/>
        <end position="235"/>
    </location>
</feature>
<feature type="region of interest" description="Disordered" evidence="1">
    <location>
        <begin position="294"/>
        <end position="591"/>
    </location>
</feature>
<reference evidence="3" key="1">
    <citation type="submission" date="2021-01" db="EMBL/GenBank/DDBJ databases">
        <authorList>
            <person name="Corre E."/>
            <person name="Pelletier E."/>
            <person name="Niang G."/>
            <person name="Scheremetjew M."/>
            <person name="Finn R."/>
            <person name="Kale V."/>
            <person name="Holt S."/>
            <person name="Cochrane G."/>
            <person name="Meng A."/>
            <person name="Brown T."/>
            <person name="Cohen L."/>
        </authorList>
    </citation>
    <scope>NUCLEOTIDE SEQUENCE</scope>
    <source>
        <strain evidence="3">UTEX LB 985</strain>
    </source>
</reference>
<gene>
    <name evidence="3" type="ORF">CBRE1094_LOCUS13942</name>
</gene>
<feature type="compositionally biased region" description="Low complexity" evidence="1">
    <location>
        <begin position="176"/>
        <end position="205"/>
    </location>
</feature>
<organism evidence="3">
    <name type="scientific">Haptolina brevifila</name>
    <dbReference type="NCBI Taxonomy" id="156173"/>
    <lineage>
        <taxon>Eukaryota</taxon>
        <taxon>Haptista</taxon>
        <taxon>Haptophyta</taxon>
        <taxon>Prymnesiophyceae</taxon>
        <taxon>Prymnesiales</taxon>
        <taxon>Prymnesiaceae</taxon>
        <taxon>Haptolina</taxon>
    </lineage>
</organism>
<dbReference type="Pfam" id="PF01429">
    <property type="entry name" value="MBD"/>
    <property type="match status" value="1"/>
</dbReference>
<dbReference type="PROSITE" id="PS50982">
    <property type="entry name" value="MBD"/>
    <property type="match status" value="1"/>
</dbReference>
<proteinExistence type="predicted"/>
<feature type="compositionally biased region" description="Acidic residues" evidence="1">
    <location>
        <begin position="119"/>
        <end position="129"/>
    </location>
</feature>
<dbReference type="SUPFAM" id="SSF54171">
    <property type="entry name" value="DNA-binding domain"/>
    <property type="match status" value="1"/>
</dbReference>
<accession>A0A7S2D521</accession>
<dbReference type="InterPro" id="IPR016197">
    <property type="entry name" value="Chromo-like_dom_sf"/>
</dbReference>
<dbReference type="GO" id="GO:0005634">
    <property type="term" value="C:nucleus"/>
    <property type="evidence" value="ECO:0007669"/>
    <property type="project" value="InterPro"/>
</dbReference>
<name>A0A7S2D521_9EUKA</name>
<feature type="region of interest" description="Disordered" evidence="1">
    <location>
        <begin position="753"/>
        <end position="783"/>
    </location>
</feature>
<feature type="compositionally biased region" description="Basic and acidic residues" evidence="1">
    <location>
        <begin position="401"/>
        <end position="417"/>
    </location>
</feature>
<dbReference type="Pfam" id="PF02820">
    <property type="entry name" value="MBT"/>
    <property type="match status" value="1"/>
</dbReference>
<evidence type="ECO:0000313" key="3">
    <source>
        <dbReference type="EMBL" id="CAD9444495.1"/>
    </source>
</evidence>
<feature type="region of interest" description="Disordered" evidence="1">
    <location>
        <begin position="699"/>
        <end position="721"/>
    </location>
</feature>
<feature type="domain" description="MBD" evidence="2">
    <location>
        <begin position="45"/>
        <end position="116"/>
    </location>
</feature>
<protein>
    <recommendedName>
        <fullName evidence="2">MBD domain-containing protein</fullName>
    </recommendedName>
</protein>
<dbReference type="EMBL" id="HBGU01025750">
    <property type="protein sequence ID" value="CAD9444495.1"/>
    <property type="molecule type" value="Transcribed_RNA"/>
</dbReference>
<dbReference type="InterPro" id="IPR004092">
    <property type="entry name" value="Mbt"/>
</dbReference>
<dbReference type="GO" id="GO:0003677">
    <property type="term" value="F:DNA binding"/>
    <property type="evidence" value="ECO:0007669"/>
    <property type="project" value="InterPro"/>
</dbReference>
<dbReference type="SUPFAM" id="SSF63748">
    <property type="entry name" value="Tudor/PWWP/MBT"/>
    <property type="match status" value="1"/>
</dbReference>
<dbReference type="GO" id="GO:0006355">
    <property type="term" value="P:regulation of DNA-templated transcription"/>
    <property type="evidence" value="ECO:0007669"/>
    <property type="project" value="InterPro"/>
</dbReference>
<dbReference type="Gene3D" id="2.30.30.140">
    <property type="match status" value="2"/>
</dbReference>
<feature type="compositionally biased region" description="Low complexity" evidence="1">
    <location>
        <begin position="566"/>
        <end position="591"/>
    </location>
</feature>
<feature type="compositionally biased region" description="Basic and acidic residues" evidence="1">
    <location>
        <begin position="506"/>
        <end position="515"/>
    </location>
</feature>
<feature type="compositionally biased region" description="Low complexity" evidence="1">
    <location>
        <begin position="329"/>
        <end position="347"/>
    </location>
</feature>
<feature type="compositionally biased region" description="Polar residues" evidence="1">
    <location>
        <begin position="149"/>
        <end position="166"/>
    </location>
</feature>
<dbReference type="InterPro" id="IPR016177">
    <property type="entry name" value="DNA-bd_dom_sf"/>
</dbReference>
<dbReference type="Gene3D" id="3.30.890.10">
    <property type="entry name" value="Methyl-cpg-binding Protein 2, Chain A"/>
    <property type="match status" value="1"/>
</dbReference>
<dbReference type="InterPro" id="IPR001739">
    <property type="entry name" value="Methyl_CpG_DNA-bd"/>
</dbReference>
<sequence length="939" mass="98929">MQGGSSHPLCTRDLLCDLPNSNRGRCNKNKTSLVAEADGMKLKQQATEWKDCTEIGDGWTRCRVPRDAISGSRGAWYFVAPSGQVFRSRSEVRQLLGEPHDSKAPEADSAGDPRAAGEAEGEGDAADDDSASKDRAGATRRIRVASFSGPGTSARGSSSADTNARSSDPAPDDSRPIPAVAAPPSKSARKASPPADAAPATSGASVDAAPPPPAVPRKRPPPHCVRLEVGSTVSPGDQVVALDVRNVWCEAKVVRLRQKGQQSSGGEPAQMAAVRLRFAGWGPEWDEWVALDSGKIAVPDDQYKPRPDPTLTKRAKEKAKQQPEAGPKEPSAAVPEPAEPAAEIAAAGCDRRHTSEAQSAEAHVGPVKKRKVEEPAPVQKRKVEEPAPVQADASSGMSWEAARRAAQEAEAAGRWETRAVPPKKRAKSDAQPDDAQPDKGKKRVKSDAQAGDAQPDKEAEAASSTEVEPDKKRKKKEERRRPTTGGIQSAAADDEQSSNVRFKVKGVRDRGEEVTTHSGRVSVAPSKLAASEYSELPQTNRVRASTAKDRRRPDNAQVTAGGLQHAVPAGSAAPSSAGNNAQASAAAPSETAARVLPGDRVWALDVHQNWTKAQVVKMRDRRIKIHFIGWAESFDMWKEVDSGEVQPFSPEPPAPPVARMFAVPPEGKPSGSFRADAEGKASVSPLAAAAAASLAKSGASALPPHMRAESSSVGLGKHTSPSGMVAASTLTTLGEGAPAGSFAGALPSSSLANGSSSGISCNPPPNHLQKPAASGPNDDRPELTVPLISSLPLELLHALLAGLQLQREQFKALRRHAVHTFSPNDFLVRLNMCSTGAMYMGAQIVNVKDDEVQVRGIELADSVPVQRTKMQYISNQPFSAEEITGIIAKLGTSVRDLSVEHANRMVENKLAALAVVERSAAAATSQSVPHHGSVPLSSG</sequence>
<dbReference type="SUPFAM" id="SSF54160">
    <property type="entry name" value="Chromo domain-like"/>
    <property type="match status" value="1"/>
</dbReference>
<dbReference type="AlphaFoldDB" id="A0A7S2D521"/>